<feature type="transmembrane region" description="Helical" evidence="9">
    <location>
        <begin position="286"/>
        <end position="308"/>
    </location>
</feature>
<keyword evidence="3" id="KW-0145">Chemotaxis</keyword>
<dbReference type="SMART" id="SM00283">
    <property type="entry name" value="MA"/>
    <property type="match status" value="1"/>
</dbReference>
<dbReference type="Pfam" id="PF02743">
    <property type="entry name" value="dCache_1"/>
    <property type="match status" value="1"/>
</dbReference>
<evidence type="ECO:0000256" key="2">
    <source>
        <dbReference type="ARBA" id="ARBA00022475"/>
    </source>
</evidence>
<evidence type="ECO:0000256" key="8">
    <source>
        <dbReference type="PROSITE-ProRule" id="PRU00284"/>
    </source>
</evidence>
<keyword evidence="12" id="KW-1185">Reference proteome</keyword>
<dbReference type="GO" id="GO:0007165">
    <property type="term" value="P:signal transduction"/>
    <property type="evidence" value="ECO:0007669"/>
    <property type="project" value="UniProtKB-KW"/>
</dbReference>
<dbReference type="Gene3D" id="3.30.450.20">
    <property type="entry name" value="PAS domain"/>
    <property type="match status" value="1"/>
</dbReference>
<evidence type="ECO:0000256" key="4">
    <source>
        <dbReference type="ARBA" id="ARBA00022692"/>
    </source>
</evidence>
<sequence>MAKRKKSIKKEMIRTLTLCFVIIFAGAFIYTFLFFQKSIRTIRDQNMNEMVQSASEIVKEKIISMLNQAKAIASDEFISDMSKKPEEKFDRLKVYCNNLQIRSIGIIDKDGNLASSDGFKNNIAKRDYFINAINNKETYVSSPKFVQGTTTQIMFVAVPILNGNNPVGVMTCTFESSYLSEQIKNLNYFGQGQSYILNDKGTVIASKSMDDVIKEKNVIELSKTDSKYADLASVQQKMIKGESGIQTFSDNSNKKYIAYCPIAMTNGYSIALEVSKSFADKDLRNITIVLITSICVAVLISLAFIYFIGNKLGKRLIILKDSIEVLAKGILNEEIDEKEMKSVDEIGDINRALDKTKKAFVSMIQKIKDDTSILTKDSVYLNDISENITSGAENISSAMHESAEGNTSQAAEISNISDAIEIYGHNVESMNHNIKNMSEISQDIEVKLNESNNNIGNLTTTVNSFDDSFKSFSQKISVMNDNISSVEGITETISEIAEQTNLLALNAAIEAARAGEAGKGFAVVADEIRMLAEKSKESVNQIGNIISKVLLDCDNILDSSSDISKEVDNTNISINNTIKSFVSIEELLNKITPQIENILNISNDNKAKKDKILESIQSTTAISEELAATTEEVDATAEEFCASSRNIKKAACDLSEIIEELNNEINKFIV</sequence>
<comment type="subcellular location">
    <subcellularLocation>
        <location evidence="1">Cell membrane</location>
        <topology evidence="1">Multi-pass membrane protein</topology>
    </subcellularLocation>
</comment>
<organism evidence="11 12">
    <name type="scientific">Inconstantimicrobium porci</name>
    <dbReference type="NCBI Taxonomy" id="2652291"/>
    <lineage>
        <taxon>Bacteria</taxon>
        <taxon>Bacillati</taxon>
        <taxon>Bacillota</taxon>
        <taxon>Clostridia</taxon>
        <taxon>Eubacteriales</taxon>
        <taxon>Clostridiaceae</taxon>
        <taxon>Inconstantimicrobium</taxon>
    </lineage>
</organism>
<keyword evidence="6 9" id="KW-0472">Membrane</keyword>
<dbReference type="InterPro" id="IPR004089">
    <property type="entry name" value="MCPsignal_dom"/>
</dbReference>
<protein>
    <submittedName>
        <fullName evidence="11">Methyl-accepting chemotaxis protein</fullName>
    </submittedName>
</protein>
<evidence type="ECO:0000256" key="1">
    <source>
        <dbReference type="ARBA" id="ARBA00004651"/>
    </source>
</evidence>
<proteinExistence type="predicted"/>
<keyword evidence="7 8" id="KW-0807">Transducer</keyword>
<dbReference type="PANTHER" id="PTHR32089:SF112">
    <property type="entry name" value="LYSOZYME-LIKE PROTEIN-RELATED"/>
    <property type="match status" value="1"/>
</dbReference>
<evidence type="ECO:0000313" key="12">
    <source>
        <dbReference type="Proteomes" id="UP000460287"/>
    </source>
</evidence>
<dbReference type="Proteomes" id="UP000460287">
    <property type="component" value="Unassembled WGS sequence"/>
</dbReference>
<dbReference type="AlphaFoldDB" id="A0A7X2MXP1"/>
<dbReference type="Gene3D" id="1.10.287.950">
    <property type="entry name" value="Methyl-accepting chemotaxis protein"/>
    <property type="match status" value="1"/>
</dbReference>
<evidence type="ECO:0000256" key="9">
    <source>
        <dbReference type="SAM" id="Phobius"/>
    </source>
</evidence>
<dbReference type="SUPFAM" id="SSF58104">
    <property type="entry name" value="Methyl-accepting chemotaxis protein (MCP) signaling domain"/>
    <property type="match status" value="1"/>
</dbReference>
<evidence type="ECO:0000256" key="3">
    <source>
        <dbReference type="ARBA" id="ARBA00022500"/>
    </source>
</evidence>
<evidence type="ECO:0000256" key="6">
    <source>
        <dbReference type="ARBA" id="ARBA00023136"/>
    </source>
</evidence>
<feature type="transmembrane region" description="Helical" evidence="9">
    <location>
        <begin position="12"/>
        <end position="35"/>
    </location>
</feature>
<comment type="caution">
    <text evidence="11">The sequence shown here is derived from an EMBL/GenBank/DDBJ whole genome shotgun (WGS) entry which is preliminary data.</text>
</comment>
<accession>A0A7X2MXP1</accession>
<evidence type="ECO:0000259" key="10">
    <source>
        <dbReference type="PROSITE" id="PS50111"/>
    </source>
</evidence>
<keyword evidence="5 9" id="KW-1133">Transmembrane helix</keyword>
<dbReference type="RefSeq" id="WP_154530857.1">
    <property type="nucleotide sequence ID" value="NZ_VULX01000006.1"/>
</dbReference>
<keyword evidence="2" id="KW-1003">Cell membrane</keyword>
<dbReference type="Pfam" id="PF00015">
    <property type="entry name" value="MCPsignal"/>
    <property type="match status" value="1"/>
</dbReference>
<dbReference type="CDD" id="cd12912">
    <property type="entry name" value="PDC2_MCP_like"/>
    <property type="match status" value="1"/>
</dbReference>
<dbReference type="PROSITE" id="PS50111">
    <property type="entry name" value="CHEMOTAXIS_TRANSDUC_2"/>
    <property type="match status" value="1"/>
</dbReference>
<keyword evidence="4 9" id="KW-0812">Transmembrane</keyword>
<name>A0A7X2MXP1_9CLOT</name>
<dbReference type="GO" id="GO:0006935">
    <property type="term" value="P:chemotaxis"/>
    <property type="evidence" value="ECO:0007669"/>
    <property type="project" value="UniProtKB-KW"/>
</dbReference>
<dbReference type="Gene3D" id="6.10.340.10">
    <property type="match status" value="1"/>
</dbReference>
<dbReference type="PANTHER" id="PTHR32089">
    <property type="entry name" value="METHYL-ACCEPTING CHEMOTAXIS PROTEIN MCPB"/>
    <property type="match status" value="1"/>
</dbReference>
<dbReference type="InterPro" id="IPR029151">
    <property type="entry name" value="Sensor-like_sf"/>
</dbReference>
<dbReference type="EMBL" id="VULX01000006">
    <property type="protein sequence ID" value="MSR90979.1"/>
    <property type="molecule type" value="Genomic_DNA"/>
</dbReference>
<dbReference type="GO" id="GO:0005886">
    <property type="term" value="C:plasma membrane"/>
    <property type="evidence" value="ECO:0007669"/>
    <property type="project" value="UniProtKB-SubCell"/>
</dbReference>
<gene>
    <name evidence="11" type="ORF">FYJ33_06055</name>
</gene>
<dbReference type="SUPFAM" id="SSF103190">
    <property type="entry name" value="Sensory domain-like"/>
    <property type="match status" value="1"/>
</dbReference>
<evidence type="ECO:0000313" key="11">
    <source>
        <dbReference type="EMBL" id="MSR90979.1"/>
    </source>
</evidence>
<evidence type="ECO:0000256" key="7">
    <source>
        <dbReference type="ARBA" id="ARBA00023224"/>
    </source>
</evidence>
<feature type="domain" description="Methyl-accepting transducer" evidence="10">
    <location>
        <begin position="384"/>
        <end position="634"/>
    </location>
</feature>
<dbReference type="InterPro" id="IPR033479">
    <property type="entry name" value="dCache_1"/>
</dbReference>
<reference evidence="11 12" key="1">
    <citation type="submission" date="2019-08" db="EMBL/GenBank/DDBJ databases">
        <title>In-depth cultivation of the pig gut microbiome towards novel bacterial diversity and tailored functional studies.</title>
        <authorList>
            <person name="Wylensek D."/>
            <person name="Hitch T.C.A."/>
            <person name="Clavel T."/>
        </authorList>
    </citation>
    <scope>NUCLEOTIDE SEQUENCE [LARGE SCALE GENOMIC DNA]</scope>
    <source>
        <strain evidence="11 12">WCA-383-APC-5B</strain>
    </source>
</reference>
<evidence type="ECO:0000256" key="5">
    <source>
        <dbReference type="ARBA" id="ARBA00022989"/>
    </source>
</evidence>